<dbReference type="KEGG" id="spap:H3Z74_17645"/>
<evidence type="ECO:0000259" key="3">
    <source>
        <dbReference type="Pfam" id="PF16220"/>
    </source>
</evidence>
<protein>
    <submittedName>
        <fullName evidence="4">FecR domain-containing protein</fullName>
    </submittedName>
</protein>
<name>A0A7H0LFV1_9SPHN</name>
<sequence length="339" mass="37350">MSAGAQSNNDALRSEATYWFNLKRSGDMTARDERIFLSWLDRAPAHRNAYEELERYWAILGSVAQDPEIMAALEQDGEFYDRPSWWPRLAVAAAALLLAVTAGWAAIDSGLLGLGIGAGQAEQQYAQTFETGVGERTLVTLPDGSHVTLDADSEMRVDDMRSKRAIALLRGRAFFRVAPDRNRPFIVSANGKNVRAVGTEFAVRIDQDKVVVTLVEGKVRVDEVKASRGPSHRADMTAGAQLVARADEDWSIDRVDMAKETSWLQGRLTFLRDPLSSVITEMNRYSDKKIVFSGGAVPDTRIVGVFKMGDVDSLAKGLEMNGLARITADTDKEIQLSPR</sequence>
<evidence type="ECO:0000313" key="4">
    <source>
        <dbReference type="EMBL" id="QNQ08554.1"/>
    </source>
</evidence>
<dbReference type="InterPro" id="IPR032623">
    <property type="entry name" value="FecR_N"/>
</dbReference>
<evidence type="ECO:0000259" key="2">
    <source>
        <dbReference type="Pfam" id="PF04773"/>
    </source>
</evidence>
<evidence type="ECO:0000256" key="1">
    <source>
        <dbReference type="SAM" id="Phobius"/>
    </source>
</evidence>
<dbReference type="Gene3D" id="2.60.120.1440">
    <property type="match status" value="1"/>
</dbReference>
<keyword evidence="5" id="KW-1185">Reference proteome</keyword>
<keyword evidence="1" id="KW-0812">Transmembrane</keyword>
<proteinExistence type="predicted"/>
<dbReference type="InterPro" id="IPR006860">
    <property type="entry name" value="FecR"/>
</dbReference>
<gene>
    <name evidence="4" type="ORF">H3Z74_17645</name>
</gene>
<keyword evidence="1" id="KW-1133">Transmembrane helix</keyword>
<dbReference type="PANTHER" id="PTHR30273:SF2">
    <property type="entry name" value="PROTEIN FECR"/>
    <property type="match status" value="1"/>
</dbReference>
<organism evidence="4 5">
    <name type="scientific">Sphingomonas alpina</name>
    <dbReference type="NCBI Taxonomy" id="653931"/>
    <lineage>
        <taxon>Bacteria</taxon>
        <taxon>Pseudomonadati</taxon>
        <taxon>Pseudomonadota</taxon>
        <taxon>Alphaproteobacteria</taxon>
        <taxon>Sphingomonadales</taxon>
        <taxon>Sphingomonadaceae</taxon>
        <taxon>Sphingomonas</taxon>
    </lineage>
</organism>
<evidence type="ECO:0000313" key="5">
    <source>
        <dbReference type="Proteomes" id="UP000516148"/>
    </source>
</evidence>
<dbReference type="Pfam" id="PF16220">
    <property type="entry name" value="DUF4880"/>
    <property type="match status" value="1"/>
</dbReference>
<dbReference type="InterPro" id="IPR012373">
    <property type="entry name" value="Ferrdict_sens_TM"/>
</dbReference>
<feature type="transmembrane region" description="Helical" evidence="1">
    <location>
        <begin position="85"/>
        <end position="107"/>
    </location>
</feature>
<dbReference type="Proteomes" id="UP000516148">
    <property type="component" value="Chromosome"/>
</dbReference>
<dbReference type="GO" id="GO:0016989">
    <property type="term" value="F:sigma factor antagonist activity"/>
    <property type="evidence" value="ECO:0007669"/>
    <property type="project" value="TreeGrafter"/>
</dbReference>
<dbReference type="PANTHER" id="PTHR30273">
    <property type="entry name" value="PERIPLASMIC SIGNAL SENSOR AND SIGMA FACTOR ACTIVATOR FECR-RELATED"/>
    <property type="match status" value="1"/>
</dbReference>
<dbReference type="AlphaFoldDB" id="A0A7H0LFV1"/>
<dbReference type="EMBL" id="CP061038">
    <property type="protein sequence ID" value="QNQ08554.1"/>
    <property type="molecule type" value="Genomic_DNA"/>
</dbReference>
<reference evidence="4 5" key="1">
    <citation type="submission" date="2020-09" db="EMBL/GenBank/DDBJ databases">
        <title>Sphingomonas sp., a new species isolated from pork steak.</title>
        <authorList>
            <person name="Heidler von Heilborn D."/>
        </authorList>
    </citation>
    <scope>NUCLEOTIDE SEQUENCE [LARGE SCALE GENOMIC DNA]</scope>
    <source>
        <strain evidence="5">S8-3T</strain>
    </source>
</reference>
<dbReference type="Pfam" id="PF04773">
    <property type="entry name" value="FecR"/>
    <property type="match status" value="1"/>
</dbReference>
<feature type="domain" description="FecR N-terminal" evidence="3">
    <location>
        <begin position="15"/>
        <end position="55"/>
    </location>
</feature>
<dbReference type="RefSeq" id="WP_187760882.1">
    <property type="nucleotide sequence ID" value="NZ_CP061038.1"/>
</dbReference>
<dbReference type="Gene3D" id="3.55.50.30">
    <property type="match status" value="1"/>
</dbReference>
<accession>A0A7H0LFV1</accession>
<feature type="domain" description="FecR protein" evidence="2">
    <location>
        <begin position="128"/>
        <end position="220"/>
    </location>
</feature>
<dbReference type="PIRSF" id="PIRSF018266">
    <property type="entry name" value="FecR"/>
    <property type="match status" value="1"/>
</dbReference>
<keyword evidence="1" id="KW-0472">Membrane</keyword>